<dbReference type="PATRIC" id="fig|224013.5.peg.516"/>
<dbReference type="RefSeq" id="WP_062287801.1">
    <property type="nucleotide sequence ID" value="NZ_CP012036.1"/>
</dbReference>
<dbReference type="KEGG" id="npz:ACX27_02140"/>
<dbReference type="NCBIfam" id="TIGR02595">
    <property type="entry name" value="PEP_CTERM"/>
    <property type="match status" value="1"/>
</dbReference>
<evidence type="ECO:0000313" key="1">
    <source>
        <dbReference type="EMBL" id="ALF51922.1"/>
    </source>
</evidence>
<organism evidence="1 2">
    <name type="scientific">Nostoc piscinale CENA21</name>
    <dbReference type="NCBI Taxonomy" id="224013"/>
    <lineage>
        <taxon>Bacteria</taxon>
        <taxon>Bacillati</taxon>
        <taxon>Cyanobacteriota</taxon>
        <taxon>Cyanophyceae</taxon>
        <taxon>Nostocales</taxon>
        <taxon>Nostocaceae</taxon>
        <taxon>Nostoc</taxon>
    </lineage>
</organism>
<sequence length="92" mass="10454">MRVTALEDLEGNKQYEWSILGNWFWWTGFWSEEYGYSGVLLEGPFGGSTLLYSRKTYTIFSPQVPEPITFIGSLTALGFGIAIKRKFGSTQK</sequence>
<dbReference type="AlphaFoldDB" id="A0A0M4SHX7"/>
<dbReference type="Proteomes" id="UP000062645">
    <property type="component" value="Chromosome"/>
</dbReference>
<evidence type="ECO:0000313" key="2">
    <source>
        <dbReference type="Proteomes" id="UP000062645"/>
    </source>
</evidence>
<gene>
    <name evidence="1" type="ORF">ACX27_02140</name>
</gene>
<evidence type="ECO:0008006" key="3">
    <source>
        <dbReference type="Google" id="ProtNLM"/>
    </source>
</evidence>
<reference evidence="2" key="1">
    <citation type="submission" date="2015-07" db="EMBL/GenBank/DDBJ databases">
        <title>Genome Of Nitrogen-Fixing Cyanobacterium Nostoc piscinale CENA21 From Solimoes/Amazon River Floodplain Sediments And Comparative Genomics To Uncover Biosynthetic Natural Products Potential.</title>
        <authorList>
            <person name="Leao T.F."/>
            <person name="Leao P.N."/>
            <person name="Guimaraes P.I."/>
            <person name="de Melo A.G.C."/>
            <person name="Ramos R.T.J."/>
            <person name="Silva A."/>
            <person name="Fiore M.F."/>
            <person name="Schneider M.P.C."/>
        </authorList>
    </citation>
    <scope>NUCLEOTIDE SEQUENCE [LARGE SCALE GENOMIC DNA]</scope>
    <source>
        <strain evidence="2">CENA21</strain>
    </source>
</reference>
<dbReference type="InterPro" id="IPR026374">
    <property type="entry name" value="Cyano_PEP"/>
</dbReference>
<name>A0A0M4SHX7_9NOSO</name>
<accession>A0A0M4SHX7</accession>
<protein>
    <recommendedName>
        <fullName evidence="3">PEP-CTERM protein-sorting domain-containing protein</fullName>
    </recommendedName>
</protein>
<keyword evidence="2" id="KW-1185">Reference proteome</keyword>
<proteinExistence type="predicted"/>
<dbReference type="NCBIfam" id="TIGR04155">
    <property type="entry name" value="cyano_PEP"/>
    <property type="match status" value="1"/>
</dbReference>
<dbReference type="InterPro" id="IPR013424">
    <property type="entry name" value="Ice-binding_C"/>
</dbReference>
<dbReference type="EMBL" id="CP012036">
    <property type="protein sequence ID" value="ALF51922.1"/>
    <property type="molecule type" value="Genomic_DNA"/>
</dbReference>
<reference evidence="1 2" key="2">
    <citation type="journal article" date="2016" name="Genome Announc.">
        <title>Draft Genome Sequence of the N2-Fixing Cyanobacterium Nostoc piscinale CENA21, Isolated from the Brazilian Amazon Floodplain.</title>
        <authorList>
            <person name="Leao T."/>
            <person name="Guimaraes P.I."/>
            <person name="de Melo A.G."/>
            <person name="Ramos R.T."/>
            <person name="Leao P.N."/>
            <person name="Silva A."/>
            <person name="Fiore M.F."/>
            <person name="Schneider M.P."/>
        </authorList>
    </citation>
    <scope>NUCLEOTIDE SEQUENCE [LARGE SCALE GENOMIC DNA]</scope>
    <source>
        <strain evidence="1 2">CENA21</strain>
    </source>
</reference>